<dbReference type="InterPro" id="IPR052535">
    <property type="entry name" value="Bacilysin_H2HPP_isomerase"/>
</dbReference>
<dbReference type="AlphaFoldDB" id="A0A562ZPY3"/>
<evidence type="ECO:0000259" key="2">
    <source>
        <dbReference type="Pfam" id="PF07883"/>
    </source>
</evidence>
<dbReference type="CDD" id="cd02210">
    <property type="entry name" value="cupin_BLR2406-like"/>
    <property type="match status" value="1"/>
</dbReference>
<protein>
    <submittedName>
        <fullName evidence="3">Cupin domain-containing protein</fullName>
    </submittedName>
</protein>
<gene>
    <name evidence="3" type="ORF">FN976_13600</name>
</gene>
<dbReference type="SUPFAM" id="SSF51182">
    <property type="entry name" value="RmlC-like cupins"/>
    <property type="match status" value="1"/>
</dbReference>
<dbReference type="Gene3D" id="2.60.120.10">
    <property type="entry name" value="Jelly Rolls"/>
    <property type="match status" value="1"/>
</dbReference>
<organism evidence="3 4">
    <name type="scientific">Caenimonas sedimenti</name>
    <dbReference type="NCBI Taxonomy" id="2596921"/>
    <lineage>
        <taxon>Bacteria</taxon>
        <taxon>Pseudomonadati</taxon>
        <taxon>Pseudomonadota</taxon>
        <taxon>Betaproteobacteria</taxon>
        <taxon>Burkholderiales</taxon>
        <taxon>Comamonadaceae</taxon>
        <taxon>Caenimonas</taxon>
    </lineage>
</organism>
<dbReference type="RefSeq" id="WP_145893585.1">
    <property type="nucleotide sequence ID" value="NZ_VOBQ01000011.1"/>
</dbReference>
<dbReference type="Pfam" id="PF07883">
    <property type="entry name" value="Cupin_2"/>
    <property type="match status" value="1"/>
</dbReference>
<evidence type="ECO:0000256" key="1">
    <source>
        <dbReference type="SAM" id="MobiDB-lite"/>
    </source>
</evidence>
<dbReference type="Proteomes" id="UP000318199">
    <property type="component" value="Unassembled WGS sequence"/>
</dbReference>
<name>A0A562ZPY3_9BURK</name>
<feature type="region of interest" description="Disordered" evidence="1">
    <location>
        <begin position="1"/>
        <end position="20"/>
    </location>
</feature>
<evidence type="ECO:0000313" key="4">
    <source>
        <dbReference type="Proteomes" id="UP000318199"/>
    </source>
</evidence>
<dbReference type="InterPro" id="IPR014710">
    <property type="entry name" value="RmlC-like_jellyroll"/>
</dbReference>
<evidence type="ECO:0000313" key="3">
    <source>
        <dbReference type="EMBL" id="TWO70593.1"/>
    </source>
</evidence>
<accession>A0A562ZPY3</accession>
<dbReference type="PANTHER" id="PTHR40112">
    <property type="entry name" value="H2HPP ISOMERASE"/>
    <property type="match status" value="1"/>
</dbReference>
<sequence length="170" mass="18637">MSTHDHPHGPGHEHTHEHAPWKHDGVRVIPGHQLDGNTAQTPGMDRKAAINFARVGAQKLWAGTVTIHANAKTGAHHHGHLESVIYIVKGRARMRWGEHLEFTAEAGPGDFIYVPPYVPHQEINASPTEKLECVLCRSDGEAVAVNLDIEPVEKPEQVLWVDPTHPSGGV</sequence>
<proteinExistence type="predicted"/>
<feature type="domain" description="Cupin type-2" evidence="2">
    <location>
        <begin position="64"/>
        <end position="130"/>
    </location>
</feature>
<dbReference type="OrthoDB" id="3620182at2"/>
<dbReference type="EMBL" id="VOBQ01000011">
    <property type="protein sequence ID" value="TWO70593.1"/>
    <property type="molecule type" value="Genomic_DNA"/>
</dbReference>
<comment type="caution">
    <text evidence="3">The sequence shown here is derived from an EMBL/GenBank/DDBJ whole genome shotgun (WGS) entry which is preliminary data.</text>
</comment>
<dbReference type="PANTHER" id="PTHR40112:SF1">
    <property type="entry name" value="H2HPP ISOMERASE"/>
    <property type="match status" value="1"/>
</dbReference>
<keyword evidence="4" id="KW-1185">Reference proteome</keyword>
<dbReference type="InterPro" id="IPR011051">
    <property type="entry name" value="RmlC_Cupin_sf"/>
</dbReference>
<reference evidence="3 4" key="1">
    <citation type="submission" date="2019-07" db="EMBL/GenBank/DDBJ databases">
        <title>Caenimonas sedimenti sp. nov., isolated from activated sludge.</title>
        <authorList>
            <person name="Xu J."/>
        </authorList>
    </citation>
    <scope>NUCLEOTIDE SEQUENCE [LARGE SCALE GENOMIC DNA]</scope>
    <source>
        <strain evidence="3 4">HX-9-20</strain>
    </source>
</reference>
<dbReference type="InterPro" id="IPR013096">
    <property type="entry name" value="Cupin_2"/>
</dbReference>